<dbReference type="Proteomes" id="UP001162483">
    <property type="component" value="Unassembled WGS sequence"/>
</dbReference>
<evidence type="ECO:0000256" key="1">
    <source>
        <dbReference type="SAM" id="MobiDB-lite"/>
    </source>
</evidence>
<keyword evidence="3" id="KW-1185">Reference proteome</keyword>
<dbReference type="EMBL" id="CATNWA010000100">
    <property type="protein sequence ID" value="CAI9533010.1"/>
    <property type="molecule type" value="Genomic_DNA"/>
</dbReference>
<feature type="region of interest" description="Disordered" evidence="1">
    <location>
        <begin position="40"/>
        <end position="64"/>
    </location>
</feature>
<evidence type="ECO:0000313" key="2">
    <source>
        <dbReference type="EMBL" id="CAI9533010.1"/>
    </source>
</evidence>
<reference evidence="2" key="1">
    <citation type="submission" date="2023-05" db="EMBL/GenBank/DDBJ databases">
        <authorList>
            <person name="Stuckert A."/>
        </authorList>
    </citation>
    <scope>NUCLEOTIDE SEQUENCE</scope>
</reference>
<comment type="caution">
    <text evidence="2">The sequence shown here is derived from an EMBL/GenBank/DDBJ whole genome shotgun (WGS) entry which is preliminary data.</text>
</comment>
<proteinExistence type="predicted"/>
<sequence>MIGPVLINSLSQEKKYLSNHTHQTELVQSDSTRYVLSGDTRGTLEEGEDQRSQDQTAFLYNAED</sequence>
<gene>
    <name evidence="2" type="ORF">SPARVUS_LOCUS314849</name>
</gene>
<accession>A0ABN9ACW5</accession>
<organism evidence="2 3">
    <name type="scientific">Staurois parvus</name>
    <dbReference type="NCBI Taxonomy" id="386267"/>
    <lineage>
        <taxon>Eukaryota</taxon>
        <taxon>Metazoa</taxon>
        <taxon>Chordata</taxon>
        <taxon>Craniata</taxon>
        <taxon>Vertebrata</taxon>
        <taxon>Euteleostomi</taxon>
        <taxon>Amphibia</taxon>
        <taxon>Batrachia</taxon>
        <taxon>Anura</taxon>
        <taxon>Neobatrachia</taxon>
        <taxon>Ranoidea</taxon>
        <taxon>Ranidae</taxon>
        <taxon>Staurois</taxon>
    </lineage>
</organism>
<evidence type="ECO:0000313" key="3">
    <source>
        <dbReference type="Proteomes" id="UP001162483"/>
    </source>
</evidence>
<protein>
    <submittedName>
        <fullName evidence="2">Uncharacterized protein</fullName>
    </submittedName>
</protein>
<name>A0ABN9ACW5_9NEOB</name>